<feature type="region of interest" description="Disordered" evidence="7">
    <location>
        <begin position="128"/>
        <end position="167"/>
    </location>
</feature>
<dbReference type="Proteomes" id="UP000274822">
    <property type="component" value="Unassembled WGS sequence"/>
</dbReference>
<dbReference type="Pfam" id="PF02535">
    <property type="entry name" value="Zip"/>
    <property type="match status" value="1"/>
</dbReference>
<keyword evidence="5" id="KW-0333">Golgi apparatus</keyword>
<dbReference type="InterPro" id="IPR045891">
    <property type="entry name" value="ZIP9"/>
</dbReference>
<dbReference type="AlphaFoldDB" id="A0A433Q6C4"/>
<feature type="transmembrane region" description="Helical" evidence="8">
    <location>
        <begin position="329"/>
        <end position="349"/>
    </location>
</feature>
<keyword evidence="6 8" id="KW-0472">Membrane</keyword>
<feature type="compositionally biased region" description="Basic and acidic residues" evidence="7">
    <location>
        <begin position="152"/>
        <end position="167"/>
    </location>
</feature>
<organism evidence="9 10">
    <name type="scientific">Jimgerdemannia flammicorona</name>
    <dbReference type="NCBI Taxonomy" id="994334"/>
    <lineage>
        <taxon>Eukaryota</taxon>
        <taxon>Fungi</taxon>
        <taxon>Fungi incertae sedis</taxon>
        <taxon>Mucoromycota</taxon>
        <taxon>Mucoromycotina</taxon>
        <taxon>Endogonomycetes</taxon>
        <taxon>Endogonales</taxon>
        <taxon>Endogonaceae</taxon>
        <taxon>Jimgerdemannia</taxon>
    </lineage>
</organism>
<evidence type="ECO:0000256" key="3">
    <source>
        <dbReference type="ARBA" id="ARBA00022692"/>
    </source>
</evidence>
<dbReference type="GO" id="GO:0046873">
    <property type="term" value="F:metal ion transmembrane transporter activity"/>
    <property type="evidence" value="ECO:0007669"/>
    <property type="project" value="InterPro"/>
</dbReference>
<keyword evidence="3 8" id="KW-0812">Transmembrane</keyword>
<evidence type="ECO:0000256" key="6">
    <source>
        <dbReference type="ARBA" id="ARBA00023136"/>
    </source>
</evidence>
<feature type="transmembrane region" description="Helical" evidence="8">
    <location>
        <begin position="295"/>
        <end position="317"/>
    </location>
</feature>
<accession>A0A433Q6C4</accession>
<evidence type="ECO:0000256" key="2">
    <source>
        <dbReference type="ARBA" id="ARBA00004394"/>
    </source>
</evidence>
<proteinExistence type="predicted"/>
<feature type="transmembrane region" description="Helical" evidence="8">
    <location>
        <begin position="6"/>
        <end position="28"/>
    </location>
</feature>
<sequence>MDSLLWLLLLSISMLIGSFVAGSIPLAFKLSEERLRLISALGVGLLVGTALIVIIPEGIETLYSVPEVAETLAASQDFTIHKRTPLEPPDINRRADMGMEYYVWGEPDRRRIDEPASGTLRERQIEDLMESESPESGHVSTNDLSDLDDDARDSRDSRDSHGHEESTHQYIGLALIMGFSLMFLIDQFSSLHMHASSQHHRQVSVPDFTELDAMLDEPQPATNTNTTDPPSSASPPQDTIESVSSPPSSPTRRAFRSIQPPPSRTRLSPTVGLVVHAAADGIALGASASHPNLSFIVFLAIMLHKAPSAFGLTTVLLREGYNRRQIRRHLATFSFAAPSGALVTYLLLAQTGVMDPTNMQWWTGMLLLFSGGTFLYVAMHVLEEVQGHGHEGPGGSGHGHKHGEKVNGMAEGGAAADGSAGEKGKMSYADLACVTVGMFLPLLLNVEHGH</sequence>
<keyword evidence="4 8" id="KW-1133">Transmembrane helix</keyword>
<evidence type="ECO:0000313" key="9">
    <source>
        <dbReference type="EMBL" id="RUS25334.1"/>
    </source>
</evidence>
<feature type="transmembrane region" description="Helical" evidence="8">
    <location>
        <begin position="167"/>
        <end position="185"/>
    </location>
</feature>
<dbReference type="PANTHER" id="PTHR16133:SF0">
    <property type="entry name" value="ZINC_IRON REGULATED TRANSPORTER-RELATED PROTEIN 102B, ISOFORM E"/>
    <property type="match status" value="1"/>
</dbReference>
<feature type="compositionally biased region" description="Polar residues" evidence="7">
    <location>
        <begin position="220"/>
        <end position="241"/>
    </location>
</feature>
<evidence type="ECO:0000256" key="1">
    <source>
        <dbReference type="ARBA" id="ARBA00004127"/>
    </source>
</evidence>
<feature type="region of interest" description="Disordered" evidence="7">
    <location>
        <begin position="387"/>
        <end position="416"/>
    </location>
</feature>
<reference evidence="9 10" key="1">
    <citation type="journal article" date="2018" name="New Phytol.">
        <title>Phylogenomics of Endogonaceae and evolution of mycorrhizas within Mucoromycota.</title>
        <authorList>
            <person name="Chang Y."/>
            <person name="Desiro A."/>
            <person name="Na H."/>
            <person name="Sandor L."/>
            <person name="Lipzen A."/>
            <person name="Clum A."/>
            <person name="Barry K."/>
            <person name="Grigoriev I.V."/>
            <person name="Martin F.M."/>
            <person name="Stajich J.E."/>
            <person name="Smith M.E."/>
            <person name="Bonito G."/>
            <person name="Spatafora J.W."/>
        </authorList>
    </citation>
    <scope>NUCLEOTIDE SEQUENCE [LARGE SCALE GENOMIC DNA]</scope>
    <source>
        <strain evidence="9 10">AD002</strain>
    </source>
</reference>
<dbReference type="EMBL" id="RBNJ01013281">
    <property type="protein sequence ID" value="RUS25334.1"/>
    <property type="molecule type" value="Genomic_DNA"/>
</dbReference>
<dbReference type="GO" id="GO:0006829">
    <property type="term" value="P:zinc ion transport"/>
    <property type="evidence" value="ECO:0007669"/>
    <property type="project" value="InterPro"/>
</dbReference>
<evidence type="ECO:0000313" key="10">
    <source>
        <dbReference type="Proteomes" id="UP000274822"/>
    </source>
</evidence>
<gene>
    <name evidence="9" type="ORF">BC938DRAFT_472316</name>
</gene>
<comment type="caution">
    <text evidence="9">The sequence shown here is derived from an EMBL/GenBank/DDBJ whole genome shotgun (WGS) entry which is preliminary data.</text>
</comment>
<evidence type="ECO:0008006" key="11">
    <source>
        <dbReference type="Google" id="ProtNLM"/>
    </source>
</evidence>
<evidence type="ECO:0000256" key="5">
    <source>
        <dbReference type="ARBA" id="ARBA00023034"/>
    </source>
</evidence>
<protein>
    <recommendedName>
        <fullName evidence="11">Zinc/iron permease</fullName>
    </recommendedName>
</protein>
<feature type="region of interest" description="Disordered" evidence="7">
    <location>
        <begin position="217"/>
        <end position="267"/>
    </location>
</feature>
<feature type="transmembrane region" description="Helical" evidence="8">
    <location>
        <begin position="361"/>
        <end position="382"/>
    </location>
</feature>
<feature type="transmembrane region" description="Helical" evidence="8">
    <location>
        <begin position="35"/>
        <end position="55"/>
    </location>
</feature>
<comment type="subcellular location">
    <subcellularLocation>
        <location evidence="1">Endomembrane system</location>
        <topology evidence="1">Multi-pass membrane protein</topology>
    </subcellularLocation>
    <subcellularLocation>
        <location evidence="2">Golgi apparatus membrane</location>
    </subcellularLocation>
</comment>
<dbReference type="PANTHER" id="PTHR16133">
    <property type="entry name" value="SOLUTE CARRIER FAMILY 39 ZINC TRANSPORTER , MEMBER 9-RELATED"/>
    <property type="match status" value="1"/>
</dbReference>
<keyword evidence="10" id="KW-1185">Reference proteome</keyword>
<evidence type="ECO:0000256" key="7">
    <source>
        <dbReference type="SAM" id="MobiDB-lite"/>
    </source>
</evidence>
<dbReference type="InterPro" id="IPR003689">
    <property type="entry name" value="ZIP"/>
</dbReference>
<evidence type="ECO:0000256" key="8">
    <source>
        <dbReference type="SAM" id="Phobius"/>
    </source>
</evidence>
<dbReference type="GO" id="GO:0000139">
    <property type="term" value="C:Golgi membrane"/>
    <property type="evidence" value="ECO:0007669"/>
    <property type="project" value="UniProtKB-SubCell"/>
</dbReference>
<name>A0A433Q6C4_9FUNG</name>
<evidence type="ECO:0000256" key="4">
    <source>
        <dbReference type="ARBA" id="ARBA00022989"/>
    </source>
</evidence>